<feature type="compositionally biased region" description="Basic and acidic residues" evidence="1">
    <location>
        <begin position="52"/>
        <end position="65"/>
    </location>
</feature>
<reference evidence="3" key="1">
    <citation type="submission" date="2016-10" db="EMBL/GenBank/DDBJ databases">
        <authorList>
            <person name="Varghese N."/>
            <person name="Submissions S."/>
        </authorList>
    </citation>
    <scope>NUCLEOTIDE SEQUENCE [LARGE SCALE GENOMIC DNA]</scope>
    <source>
        <strain evidence="3">DSM 44209</strain>
    </source>
</reference>
<dbReference type="RefSeq" id="WP_091447977.1">
    <property type="nucleotide sequence ID" value="NZ_FOIE01000010.1"/>
</dbReference>
<protein>
    <recommendedName>
        <fullName evidence="4">DUF2188 domain-containing protein</fullName>
    </recommendedName>
</protein>
<feature type="region of interest" description="Disordered" evidence="1">
    <location>
        <begin position="1"/>
        <end position="80"/>
    </location>
</feature>
<sequence>MTTNNRHVVPNPKGGWDVVKPGASRSSSHQPTQKEATDRARTIVRNNGGGEVRIHGRDGRIRDSDTVAPGNDPASSRDIK</sequence>
<gene>
    <name evidence="2" type="ORF">SAMN04488546_4247</name>
</gene>
<name>A0A1I0I8C6_9ACTN</name>
<evidence type="ECO:0008006" key="4">
    <source>
        <dbReference type="Google" id="ProtNLM"/>
    </source>
</evidence>
<dbReference type="InterPro" id="IPR018691">
    <property type="entry name" value="DUF2188"/>
</dbReference>
<evidence type="ECO:0000256" key="1">
    <source>
        <dbReference type="SAM" id="MobiDB-lite"/>
    </source>
</evidence>
<evidence type="ECO:0000313" key="3">
    <source>
        <dbReference type="Proteomes" id="UP000198507"/>
    </source>
</evidence>
<dbReference type="Pfam" id="PF09954">
    <property type="entry name" value="DUF2188"/>
    <property type="match status" value="1"/>
</dbReference>
<organism evidence="2 3">
    <name type="scientific">Geodermatophilus poikilotrophus</name>
    <dbReference type="NCBI Taxonomy" id="1333667"/>
    <lineage>
        <taxon>Bacteria</taxon>
        <taxon>Bacillati</taxon>
        <taxon>Actinomycetota</taxon>
        <taxon>Actinomycetes</taxon>
        <taxon>Geodermatophilales</taxon>
        <taxon>Geodermatophilaceae</taxon>
        <taxon>Geodermatophilus</taxon>
    </lineage>
</organism>
<keyword evidence="3" id="KW-1185">Reference proteome</keyword>
<feature type="compositionally biased region" description="Polar residues" evidence="1">
    <location>
        <begin position="24"/>
        <end position="34"/>
    </location>
</feature>
<dbReference type="OrthoDB" id="3233612at2"/>
<evidence type="ECO:0000313" key="2">
    <source>
        <dbReference type="EMBL" id="SET92199.1"/>
    </source>
</evidence>
<accession>A0A1I0I8C6</accession>
<dbReference type="Proteomes" id="UP000198507">
    <property type="component" value="Unassembled WGS sequence"/>
</dbReference>
<proteinExistence type="predicted"/>
<dbReference type="EMBL" id="FOIE01000010">
    <property type="protein sequence ID" value="SET92199.1"/>
    <property type="molecule type" value="Genomic_DNA"/>
</dbReference>
<dbReference type="AlphaFoldDB" id="A0A1I0I8C6"/>